<gene>
    <name evidence="2" type="ORF">Cfor_08925</name>
</gene>
<feature type="region of interest" description="Disordered" evidence="1">
    <location>
        <begin position="152"/>
        <end position="194"/>
    </location>
</feature>
<feature type="compositionally biased region" description="Acidic residues" evidence="1">
    <location>
        <begin position="226"/>
        <end position="235"/>
    </location>
</feature>
<organism evidence="2 3">
    <name type="scientific">Coptotermes formosanus</name>
    <name type="common">Formosan subterranean termite</name>
    <dbReference type="NCBI Taxonomy" id="36987"/>
    <lineage>
        <taxon>Eukaryota</taxon>
        <taxon>Metazoa</taxon>
        <taxon>Ecdysozoa</taxon>
        <taxon>Arthropoda</taxon>
        <taxon>Hexapoda</taxon>
        <taxon>Insecta</taxon>
        <taxon>Pterygota</taxon>
        <taxon>Neoptera</taxon>
        <taxon>Polyneoptera</taxon>
        <taxon>Dictyoptera</taxon>
        <taxon>Blattodea</taxon>
        <taxon>Blattoidea</taxon>
        <taxon>Termitoidae</taxon>
        <taxon>Rhinotermitidae</taxon>
        <taxon>Coptotermes</taxon>
    </lineage>
</organism>
<protein>
    <submittedName>
        <fullName evidence="2">Uncharacterized protein</fullName>
    </submittedName>
</protein>
<dbReference type="AlphaFoldDB" id="A0A6L2Q424"/>
<evidence type="ECO:0000313" key="2">
    <source>
        <dbReference type="EMBL" id="GFG38282.1"/>
    </source>
</evidence>
<feature type="compositionally biased region" description="Polar residues" evidence="1">
    <location>
        <begin position="604"/>
        <end position="613"/>
    </location>
</feature>
<evidence type="ECO:0000256" key="1">
    <source>
        <dbReference type="SAM" id="MobiDB-lite"/>
    </source>
</evidence>
<dbReference type="InParanoid" id="A0A6L2Q424"/>
<feature type="compositionally biased region" description="Low complexity" evidence="1">
    <location>
        <begin position="156"/>
        <end position="173"/>
    </location>
</feature>
<feature type="compositionally biased region" description="Low complexity" evidence="1">
    <location>
        <begin position="576"/>
        <end position="588"/>
    </location>
</feature>
<feature type="compositionally biased region" description="Low complexity" evidence="1">
    <location>
        <begin position="236"/>
        <end position="246"/>
    </location>
</feature>
<sequence length="834" mass="90754">MAPQYHSHHQVLSARWSYTGRDTGKHYATFSMPPPYQPIQVKSNGHIPASPNKSVPLDSKSRPAFGVDSNMNTMTGLLNGNTKARDFNGYLENNRCAAVTQKLLDLSSATFDLQSVVSMEILESDLAYVEARNEEVLRRVAEMQELVQNSEQYLTQQQQQPHQHLGQQHQQQPGKEESDSEGSHISSIDSDAPGQLKHSDSLLLLTQGQKLVSEAMNDAVLGIDLGDNEPSESDTDSMSTPTSSPSHRSGTGKEHSGSYNGSSVLDTSGSSFGLHSPDSLLPVGFRPSDHNIQDLLKKLQEDSSLPYDFAEGTLYLDPDIIDLTMIPPPITPDEVSILGNWSELKLEMHSGFCKTLNQDGLYALPPQLSLPPTPFADHSPLEMELQSKTEQQSRTEQLINHKNIISSCALDLEQDSLLDELLGLDLNKTLSSDEPHAWVLPGLDMNLDFEAFLATVTVPPPTQQAPPSVELTPEEISSFIIPPPPASGSDSLNGELNSTHVSTVENHDKKTGNMHNSSRVIEYPTVNRKGGTFSCCGKYRDSADKSQAEEIQPPPRCASESLKPPARPPKSADHLQAVSVNQQSSSVSGGHYDSQPPLLPPRSDSINPHSWLSQKKPPLPPVPSQDVMRRSTQHNPCLKGPADGNSSSKPGSGNMLRNGHIFSDSSVSSQHGREALCSRSDMTMVGLLERLDQVVAQCSRAQAAGGGAQMDETRFQAAKEVLTNEARQLVTASKLLVKSATDTATRQELPSNLASCLQLLHRLTELAADMTVHTTAPLQTRNLVLKVRDVACVFRETLASILDLDVQEGILLQRAEGLASVLATLLRSLRVFSP</sequence>
<feature type="region of interest" description="Disordered" evidence="1">
    <location>
        <begin position="223"/>
        <end position="264"/>
    </location>
</feature>
<dbReference type="EMBL" id="BLKM01012984">
    <property type="protein sequence ID" value="GFG38282.1"/>
    <property type="molecule type" value="Genomic_DNA"/>
</dbReference>
<proteinExistence type="predicted"/>
<feature type="region of interest" description="Disordered" evidence="1">
    <location>
        <begin position="544"/>
        <end position="670"/>
    </location>
</feature>
<name>A0A6L2Q424_COPFO</name>
<keyword evidence="3" id="KW-1185">Reference proteome</keyword>
<dbReference type="Proteomes" id="UP000502823">
    <property type="component" value="Unassembled WGS sequence"/>
</dbReference>
<dbReference type="FunCoup" id="A0A6L2Q424">
    <property type="interactions" value="194"/>
</dbReference>
<dbReference type="OrthoDB" id="5859304at2759"/>
<accession>A0A6L2Q424</accession>
<evidence type="ECO:0000313" key="3">
    <source>
        <dbReference type="Proteomes" id="UP000502823"/>
    </source>
</evidence>
<comment type="caution">
    <text evidence="2">The sequence shown here is derived from an EMBL/GenBank/DDBJ whole genome shotgun (WGS) entry which is preliminary data.</text>
</comment>
<reference evidence="3" key="1">
    <citation type="submission" date="2020-01" db="EMBL/GenBank/DDBJ databases">
        <title>Draft genome sequence of the Termite Coptotermes fromosanus.</title>
        <authorList>
            <person name="Itakura S."/>
            <person name="Yosikawa Y."/>
            <person name="Umezawa K."/>
        </authorList>
    </citation>
    <scope>NUCLEOTIDE SEQUENCE [LARGE SCALE GENOMIC DNA]</scope>
</reference>